<evidence type="ECO:0000313" key="1">
    <source>
        <dbReference type="EMBL" id="KAL0413266.1"/>
    </source>
</evidence>
<reference evidence="1" key="1">
    <citation type="submission" date="2020-06" db="EMBL/GenBank/DDBJ databases">
        <authorList>
            <person name="Li T."/>
            <person name="Hu X."/>
            <person name="Zhang T."/>
            <person name="Song X."/>
            <person name="Zhang H."/>
            <person name="Dai N."/>
            <person name="Sheng W."/>
            <person name="Hou X."/>
            <person name="Wei L."/>
        </authorList>
    </citation>
    <scope>NUCLEOTIDE SEQUENCE</scope>
    <source>
        <strain evidence="1">G02</strain>
        <tissue evidence="1">Leaf</tissue>
    </source>
</reference>
<reference evidence="1" key="2">
    <citation type="journal article" date="2024" name="Plant">
        <title>Genomic evolution and insights into agronomic trait innovations of Sesamum species.</title>
        <authorList>
            <person name="Miao H."/>
            <person name="Wang L."/>
            <person name="Qu L."/>
            <person name="Liu H."/>
            <person name="Sun Y."/>
            <person name="Le M."/>
            <person name="Wang Q."/>
            <person name="Wei S."/>
            <person name="Zheng Y."/>
            <person name="Lin W."/>
            <person name="Duan Y."/>
            <person name="Cao H."/>
            <person name="Xiong S."/>
            <person name="Wang X."/>
            <person name="Wei L."/>
            <person name="Li C."/>
            <person name="Ma Q."/>
            <person name="Ju M."/>
            <person name="Zhao R."/>
            <person name="Li G."/>
            <person name="Mu C."/>
            <person name="Tian Q."/>
            <person name="Mei H."/>
            <person name="Zhang T."/>
            <person name="Gao T."/>
            <person name="Zhang H."/>
        </authorList>
    </citation>
    <scope>NUCLEOTIDE SEQUENCE</scope>
    <source>
        <strain evidence="1">G02</strain>
    </source>
</reference>
<accession>A0AAW2UBV4</accession>
<organism evidence="1">
    <name type="scientific">Sesamum radiatum</name>
    <name type="common">Black benniseed</name>
    <dbReference type="NCBI Taxonomy" id="300843"/>
    <lineage>
        <taxon>Eukaryota</taxon>
        <taxon>Viridiplantae</taxon>
        <taxon>Streptophyta</taxon>
        <taxon>Embryophyta</taxon>
        <taxon>Tracheophyta</taxon>
        <taxon>Spermatophyta</taxon>
        <taxon>Magnoliopsida</taxon>
        <taxon>eudicotyledons</taxon>
        <taxon>Gunneridae</taxon>
        <taxon>Pentapetalae</taxon>
        <taxon>asterids</taxon>
        <taxon>lamiids</taxon>
        <taxon>Lamiales</taxon>
        <taxon>Pedaliaceae</taxon>
        <taxon>Sesamum</taxon>
    </lineage>
</organism>
<gene>
    <name evidence="1" type="ORF">Sradi_1528300</name>
</gene>
<sequence>MEGGCWLLARWPRARQVAGCRLVGRELARSLAAGLPIASLHGRWLLARRSRARQVAGVVPISSIEWTN</sequence>
<protein>
    <submittedName>
        <fullName evidence="1">Uncharacterized protein</fullName>
    </submittedName>
</protein>
<name>A0AAW2UBV4_SESRA</name>
<comment type="caution">
    <text evidence="1">The sequence shown here is derived from an EMBL/GenBank/DDBJ whole genome shotgun (WGS) entry which is preliminary data.</text>
</comment>
<dbReference type="AlphaFoldDB" id="A0AAW2UBV4"/>
<dbReference type="EMBL" id="JACGWJ010000006">
    <property type="protein sequence ID" value="KAL0413266.1"/>
    <property type="molecule type" value="Genomic_DNA"/>
</dbReference>
<proteinExistence type="predicted"/>